<dbReference type="EMBL" id="GIBP01012162">
    <property type="protein sequence ID" value="NDV41131.1"/>
    <property type="molecule type" value="Transcribed_RNA"/>
</dbReference>
<dbReference type="AlphaFoldDB" id="A0A6B2LWV2"/>
<sequence length="24" mass="2942">MYYLKSVLFLQNLILKTIRLDLKD</sequence>
<organism evidence="1">
    <name type="scientific">Arcella intermedia</name>
    <dbReference type="NCBI Taxonomy" id="1963864"/>
    <lineage>
        <taxon>Eukaryota</taxon>
        <taxon>Amoebozoa</taxon>
        <taxon>Tubulinea</taxon>
        <taxon>Elardia</taxon>
        <taxon>Arcellinida</taxon>
        <taxon>Sphaerothecina</taxon>
        <taxon>Arcellidae</taxon>
        <taxon>Arcella</taxon>
    </lineage>
</organism>
<evidence type="ECO:0000313" key="1">
    <source>
        <dbReference type="EMBL" id="NDV41131.1"/>
    </source>
</evidence>
<name>A0A6B2LWV2_9EUKA</name>
<reference evidence="1" key="1">
    <citation type="journal article" date="2020" name="J. Eukaryot. Microbiol.">
        <title>De novo Sequencing, Assembly and Annotation of the Transcriptome for the Free-Living Testate Amoeba Arcella intermedia.</title>
        <authorList>
            <person name="Ribeiro G.M."/>
            <person name="Porfirio-Sousa A.L."/>
            <person name="Maurer-Alcala X.X."/>
            <person name="Katz L.A."/>
            <person name="Lahr D.J.G."/>
        </authorList>
    </citation>
    <scope>NUCLEOTIDE SEQUENCE</scope>
</reference>
<protein>
    <submittedName>
        <fullName evidence="1">Uncharacterized protein</fullName>
    </submittedName>
</protein>
<accession>A0A6B2LWV2</accession>
<proteinExistence type="predicted"/>